<dbReference type="PANTHER" id="PTHR37540:SF5">
    <property type="entry name" value="TRANSCRIPTION FACTOR DOMAIN-CONTAINING PROTEIN"/>
    <property type="match status" value="1"/>
</dbReference>
<accession>A0AAV9MSA3</accession>
<keyword evidence="2" id="KW-1185">Reference proteome</keyword>
<evidence type="ECO:0000313" key="1">
    <source>
        <dbReference type="EMBL" id="KAK5044489.1"/>
    </source>
</evidence>
<dbReference type="PANTHER" id="PTHR37540">
    <property type="entry name" value="TRANSCRIPTION FACTOR (ACR-2), PUTATIVE-RELATED-RELATED"/>
    <property type="match status" value="1"/>
</dbReference>
<dbReference type="AlphaFoldDB" id="A0AAV9MSA3"/>
<proteinExistence type="predicted"/>
<dbReference type="Proteomes" id="UP001358417">
    <property type="component" value="Unassembled WGS sequence"/>
</dbReference>
<name>A0AAV9MSA3_9EURO</name>
<organism evidence="1 2">
    <name type="scientific">Exophiala bonariae</name>
    <dbReference type="NCBI Taxonomy" id="1690606"/>
    <lineage>
        <taxon>Eukaryota</taxon>
        <taxon>Fungi</taxon>
        <taxon>Dikarya</taxon>
        <taxon>Ascomycota</taxon>
        <taxon>Pezizomycotina</taxon>
        <taxon>Eurotiomycetes</taxon>
        <taxon>Chaetothyriomycetidae</taxon>
        <taxon>Chaetothyriales</taxon>
        <taxon>Herpotrichiellaceae</taxon>
        <taxon>Exophiala</taxon>
    </lineage>
</organism>
<protein>
    <submittedName>
        <fullName evidence="1">Uncharacterized protein</fullName>
    </submittedName>
</protein>
<reference evidence="1 2" key="1">
    <citation type="submission" date="2023-08" db="EMBL/GenBank/DDBJ databases">
        <title>Black Yeasts Isolated from many extreme environments.</title>
        <authorList>
            <person name="Coleine C."/>
            <person name="Stajich J.E."/>
            <person name="Selbmann L."/>
        </authorList>
    </citation>
    <scope>NUCLEOTIDE SEQUENCE [LARGE SCALE GENOMIC DNA]</scope>
    <source>
        <strain evidence="1 2">CCFEE 5792</strain>
    </source>
</reference>
<sequence>MAARAEQYQLALERTSDVIRSFDGHVSEELLLCLCGLSTYSGDIAPAVAQPHPISPLATAQSIHMFGNIKLIPEHLRVLRYLTNLKGGLQAVFEYGNMDNIEMVDLFAASRTDDKPALRWVRGPSKLYTPVQTDLEPSQTLGHRLRIISEVDDDLHGLFVLAFKATRALEYYTPGSTDLRLFRSLVIARNETQHGLLSLKRLSDTDGLTERGILFEVCRLSGLIYNDLVLYPLPYSTGVKPRLARQLYEVLQTSHMGDLWNSDFHELLIWACFMGEIAARRTKNHGWFVTTLLEITSIKTLDKEGFIDLMQSFLWWDYVCLPPALFLWEHLQEARKRTEFRWTKSGKRVRNTDKISSFLGTF</sequence>
<dbReference type="EMBL" id="JAVRRD010000049">
    <property type="protein sequence ID" value="KAK5044489.1"/>
    <property type="molecule type" value="Genomic_DNA"/>
</dbReference>
<gene>
    <name evidence="1" type="ORF">LTR84_010770</name>
</gene>
<evidence type="ECO:0000313" key="2">
    <source>
        <dbReference type="Proteomes" id="UP001358417"/>
    </source>
</evidence>
<comment type="caution">
    <text evidence="1">The sequence shown here is derived from an EMBL/GenBank/DDBJ whole genome shotgun (WGS) entry which is preliminary data.</text>
</comment>
<dbReference type="GeneID" id="89978925"/>
<dbReference type="RefSeq" id="XP_064700150.1">
    <property type="nucleotide sequence ID" value="XM_064854304.1"/>
</dbReference>